<protein>
    <recommendedName>
        <fullName evidence="4">Pimeloyl-ACP methyl ester carboxylesterase</fullName>
    </recommendedName>
</protein>
<sequence>MAQSVKVSFAVLFTFSSILAFSQPPKDTAKEEQRTIYLFSGLGADSSIFMNLKLPGYHKVYISWIPALPNESLTQYAGRIKSQITVKNPYIIGLSFGGIVAVEVSRQIKVEKMVLISSVRTKDDLNKMQFFFMRLGLYRIIPGSLIKHTNFLIYSYFGARSTNDKKALTHLMQDTDVSFFRWALKSIALWDNKEVPERTIQIHGTADRVIASRLVHPDYRIKGGGHLMVFNKADTISKIITNYFRD</sequence>
<dbReference type="Proteomes" id="UP000240971">
    <property type="component" value="Unassembled WGS sequence"/>
</dbReference>
<reference evidence="2 3" key="1">
    <citation type="submission" date="2018-03" db="EMBL/GenBank/DDBJ databases">
        <title>Genomic Encyclopedia of Archaeal and Bacterial Type Strains, Phase II (KMG-II): from individual species to whole genera.</title>
        <authorList>
            <person name="Goeker M."/>
        </authorList>
    </citation>
    <scope>NUCLEOTIDE SEQUENCE [LARGE SCALE GENOMIC DNA]</scope>
    <source>
        <strain evidence="2 3">DSM 24859</strain>
    </source>
</reference>
<feature type="signal peptide" evidence="1">
    <location>
        <begin position="1"/>
        <end position="22"/>
    </location>
</feature>
<dbReference type="Gene3D" id="3.40.50.1820">
    <property type="entry name" value="alpha/beta hydrolase"/>
    <property type="match status" value="1"/>
</dbReference>
<dbReference type="SUPFAM" id="SSF53474">
    <property type="entry name" value="alpha/beta-Hydrolases"/>
    <property type="match status" value="1"/>
</dbReference>
<accession>A0A2P8H9Y4</accession>
<comment type="caution">
    <text evidence="2">The sequence shown here is derived from an EMBL/GenBank/DDBJ whole genome shotgun (WGS) entry which is preliminary data.</text>
</comment>
<evidence type="ECO:0000313" key="3">
    <source>
        <dbReference type="Proteomes" id="UP000240971"/>
    </source>
</evidence>
<name>A0A2P8H9Y4_CHINA</name>
<dbReference type="AlphaFoldDB" id="A0A2P8H9Y4"/>
<dbReference type="EMBL" id="PYAW01000009">
    <property type="protein sequence ID" value="PSL43024.1"/>
    <property type="molecule type" value="Genomic_DNA"/>
</dbReference>
<dbReference type="InterPro" id="IPR029058">
    <property type="entry name" value="AB_hydrolase_fold"/>
</dbReference>
<keyword evidence="3" id="KW-1185">Reference proteome</keyword>
<keyword evidence="1" id="KW-0732">Signal</keyword>
<gene>
    <name evidence="2" type="ORF">CLV51_10918</name>
</gene>
<feature type="chain" id="PRO_5015161357" description="Pimeloyl-ACP methyl ester carboxylesterase" evidence="1">
    <location>
        <begin position="23"/>
        <end position="246"/>
    </location>
</feature>
<evidence type="ECO:0008006" key="4">
    <source>
        <dbReference type="Google" id="ProtNLM"/>
    </source>
</evidence>
<evidence type="ECO:0000256" key="1">
    <source>
        <dbReference type="SAM" id="SignalP"/>
    </source>
</evidence>
<organism evidence="2 3">
    <name type="scientific">Chitinophaga niastensis</name>
    <dbReference type="NCBI Taxonomy" id="536980"/>
    <lineage>
        <taxon>Bacteria</taxon>
        <taxon>Pseudomonadati</taxon>
        <taxon>Bacteroidota</taxon>
        <taxon>Chitinophagia</taxon>
        <taxon>Chitinophagales</taxon>
        <taxon>Chitinophagaceae</taxon>
        <taxon>Chitinophaga</taxon>
    </lineage>
</organism>
<evidence type="ECO:0000313" key="2">
    <source>
        <dbReference type="EMBL" id="PSL43024.1"/>
    </source>
</evidence>
<proteinExistence type="predicted"/>